<feature type="signal peptide" evidence="5">
    <location>
        <begin position="1"/>
        <end position="23"/>
    </location>
</feature>
<comment type="similarity">
    <text evidence="1">Belongs to the leucine-binding protein family.</text>
</comment>
<dbReference type="CDD" id="cd19980">
    <property type="entry name" value="PBP1_ABC_ligand_binding-like"/>
    <property type="match status" value="1"/>
</dbReference>
<feature type="domain" description="Leucine-binding protein" evidence="6">
    <location>
        <begin position="26"/>
        <end position="378"/>
    </location>
</feature>
<gene>
    <name evidence="7" type="ORF">CAL20_18790</name>
</gene>
<dbReference type="GO" id="GO:0006865">
    <property type="term" value="P:amino acid transport"/>
    <property type="evidence" value="ECO:0007669"/>
    <property type="project" value="UniProtKB-KW"/>
</dbReference>
<proteinExistence type="inferred from homology"/>
<evidence type="ECO:0000313" key="7">
    <source>
        <dbReference type="EMBL" id="OZI53057.1"/>
    </source>
</evidence>
<keyword evidence="8" id="KW-1185">Reference proteome</keyword>
<evidence type="ECO:0000256" key="3">
    <source>
        <dbReference type="ARBA" id="ARBA00022729"/>
    </source>
</evidence>
<dbReference type="SUPFAM" id="SSF53822">
    <property type="entry name" value="Periplasmic binding protein-like I"/>
    <property type="match status" value="1"/>
</dbReference>
<evidence type="ECO:0000256" key="1">
    <source>
        <dbReference type="ARBA" id="ARBA00010062"/>
    </source>
</evidence>
<accession>A0A261TV04</accession>
<reference evidence="7 8" key="1">
    <citation type="submission" date="2017-05" db="EMBL/GenBank/DDBJ databases">
        <title>Complete and WGS of Bordetella genogroups.</title>
        <authorList>
            <person name="Spilker T."/>
            <person name="LiPuma J."/>
        </authorList>
    </citation>
    <scope>NUCLEOTIDE SEQUENCE [LARGE SCALE GENOMIC DNA]</scope>
    <source>
        <strain evidence="7 8">AU9919</strain>
    </source>
</reference>
<dbReference type="Proteomes" id="UP000216885">
    <property type="component" value="Unassembled WGS sequence"/>
</dbReference>
<dbReference type="PANTHER" id="PTHR30483:SF6">
    <property type="entry name" value="PERIPLASMIC BINDING PROTEIN OF ABC TRANSPORTER FOR NATURAL AMINO ACIDS"/>
    <property type="match status" value="1"/>
</dbReference>
<keyword evidence="3 5" id="KW-0732">Signal</keyword>
<evidence type="ECO:0000256" key="2">
    <source>
        <dbReference type="ARBA" id="ARBA00022448"/>
    </source>
</evidence>
<evidence type="ECO:0000256" key="5">
    <source>
        <dbReference type="SAM" id="SignalP"/>
    </source>
</evidence>
<dbReference type="PRINTS" id="PR00337">
    <property type="entry name" value="LEUILEVALBP"/>
</dbReference>
<evidence type="ECO:0000259" key="6">
    <source>
        <dbReference type="Pfam" id="PF13458"/>
    </source>
</evidence>
<dbReference type="InterPro" id="IPR028081">
    <property type="entry name" value="Leu-bd"/>
</dbReference>
<feature type="chain" id="PRO_5013351620" evidence="5">
    <location>
        <begin position="24"/>
        <end position="383"/>
    </location>
</feature>
<dbReference type="OrthoDB" id="9783240at2"/>
<evidence type="ECO:0000256" key="4">
    <source>
        <dbReference type="ARBA" id="ARBA00022970"/>
    </source>
</evidence>
<dbReference type="Pfam" id="PF13458">
    <property type="entry name" value="Peripla_BP_6"/>
    <property type="match status" value="1"/>
</dbReference>
<sequence length="383" mass="41062">MFTKYRLYALIAASTLLAAPALAQETIKIGVSQPLTGPVAAAGTYVANGARLAAEQLNAQGGVLGKKIELIVEDNKSNPREAVNTAEKLILRDKVPVMIGAWGSTFTLATMPKLQEYGVPMVVETASSSKITTAGNPWVFRISPTSRMEALAFAKQLQSFSPAIKKVDFLAVNNDWGLGATTEFKNVFAQHGIEVGRVETMSPDATDLSAQLAALRETGSDTLIVTSGVEQLTLAIRQASEQRLKQRIITTGGSFPEPLIENPGPKGYVSTHLLFFSPWTADKALHPEIAKAYMDGWKQKGYPFPGLTEGFRGYDAVLTVADAIKRAGKAEPEAIRQALWETKVAGVNGDVSFIKDGPAGKESGQNEPNIYIVQLKDGVVSAQ</sequence>
<dbReference type="InterPro" id="IPR000709">
    <property type="entry name" value="Leu_Ile_Val-bd"/>
</dbReference>
<comment type="caution">
    <text evidence="7">The sequence shown here is derived from an EMBL/GenBank/DDBJ whole genome shotgun (WGS) entry which is preliminary data.</text>
</comment>
<dbReference type="AlphaFoldDB" id="A0A261TV04"/>
<organism evidence="7 8">
    <name type="scientific">Bordetella genomosp. 4</name>
    <dbReference type="NCBI Taxonomy" id="463044"/>
    <lineage>
        <taxon>Bacteria</taxon>
        <taxon>Pseudomonadati</taxon>
        <taxon>Pseudomonadota</taxon>
        <taxon>Betaproteobacteria</taxon>
        <taxon>Burkholderiales</taxon>
        <taxon>Alcaligenaceae</taxon>
        <taxon>Bordetella</taxon>
    </lineage>
</organism>
<dbReference type="Gene3D" id="3.40.50.2300">
    <property type="match status" value="2"/>
</dbReference>
<dbReference type="InterPro" id="IPR051010">
    <property type="entry name" value="BCAA_transport"/>
</dbReference>
<protein>
    <submittedName>
        <fullName evidence="7">ABC transporter substrate-binding protein</fullName>
    </submittedName>
</protein>
<keyword evidence="2" id="KW-0813">Transport</keyword>
<dbReference type="EMBL" id="NEVQ01000019">
    <property type="protein sequence ID" value="OZI53057.1"/>
    <property type="molecule type" value="Genomic_DNA"/>
</dbReference>
<dbReference type="PANTHER" id="PTHR30483">
    <property type="entry name" value="LEUCINE-SPECIFIC-BINDING PROTEIN"/>
    <property type="match status" value="1"/>
</dbReference>
<name>A0A261TV04_9BORD</name>
<keyword evidence="4" id="KW-0029">Amino-acid transport</keyword>
<dbReference type="RefSeq" id="WP_094822549.1">
    <property type="nucleotide sequence ID" value="NZ_NEVO01000013.1"/>
</dbReference>
<dbReference type="InterPro" id="IPR028082">
    <property type="entry name" value="Peripla_BP_I"/>
</dbReference>
<evidence type="ECO:0000313" key="8">
    <source>
        <dbReference type="Proteomes" id="UP000216885"/>
    </source>
</evidence>